<protein>
    <submittedName>
        <fullName evidence="1">Uncharacterized protein</fullName>
    </submittedName>
</protein>
<dbReference type="Proteomes" id="UP001165653">
    <property type="component" value="Unassembled WGS sequence"/>
</dbReference>
<dbReference type="RefSeq" id="WP_264512022.1">
    <property type="nucleotide sequence ID" value="NZ_JAPDDR010000002.1"/>
</dbReference>
<proteinExistence type="predicted"/>
<name>A0ABT3FZL3_9BACT</name>
<keyword evidence="2" id="KW-1185">Reference proteome</keyword>
<comment type="caution">
    <text evidence="1">The sequence shown here is derived from an EMBL/GenBank/DDBJ whole genome shotgun (WGS) entry which is preliminary data.</text>
</comment>
<evidence type="ECO:0000313" key="2">
    <source>
        <dbReference type="Proteomes" id="UP001165653"/>
    </source>
</evidence>
<gene>
    <name evidence="1" type="ORF">OJ996_05505</name>
</gene>
<organism evidence="1 2">
    <name type="scientific">Luteolibacter rhizosphaerae</name>
    <dbReference type="NCBI Taxonomy" id="2989719"/>
    <lineage>
        <taxon>Bacteria</taxon>
        <taxon>Pseudomonadati</taxon>
        <taxon>Verrucomicrobiota</taxon>
        <taxon>Verrucomicrobiia</taxon>
        <taxon>Verrucomicrobiales</taxon>
        <taxon>Verrucomicrobiaceae</taxon>
        <taxon>Luteolibacter</taxon>
    </lineage>
</organism>
<evidence type="ECO:0000313" key="1">
    <source>
        <dbReference type="EMBL" id="MCW1913016.1"/>
    </source>
</evidence>
<sequence length="200" mass="22567">MKNRTHNLFAKYDPKTALGMHHPAKFLFLMYTREDWQGVMIMQEGRLAQHGNQKVKEHTKKAKKKQGRSGVFYPSFGPPLSISGDVATAIDFLDAWWNYQPYACGGIAVVRSNVTDIADLPISPCTENLVWITSDDLPKTAPLVERYVDDEGFPLQVLFGVVGEEDGHAGDPVWNPFDEVVKGFPLYRPMSYEKVKFTSL</sequence>
<dbReference type="EMBL" id="JAPDDR010000002">
    <property type="protein sequence ID" value="MCW1913016.1"/>
    <property type="molecule type" value="Genomic_DNA"/>
</dbReference>
<accession>A0ABT3FZL3</accession>
<reference evidence="1" key="1">
    <citation type="submission" date="2022-10" db="EMBL/GenBank/DDBJ databases">
        <title>Luteolibacter sp. GHJ8, whole genome shotgun sequencing project.</title>
        <authorList>
            <person name="Zhao G."/>
            <person name="Shen L."/>
        </authorList>
    </citation>
    <scope>NUCLEOTIDE SEQUENCE</scope>
    <source>
        <strain evidence="1">GHJ8</strain>
    </source>
</reference>